<accession>A0A1I7ZW18</accession>
<dbReference type="Proteomes" id="UP000095287">
    <property type="component" value="Unplaced"/>
</dbReference>
<sequence>MDEWLWMQRHLEHGSMVESSKTDHHGLGVQTGCARLGAMSDETTDVNLTLAATPSTNSSLRDRQEMKSALANVCLLYSISNPMMYSISNAMSNAVIRNKS</sequence>
<dbReference type="WBParaSite" id="L893_g30474.t1">
    <property type="protein sequence ID" value="L893_g30474.t1"/>
    <property type="gene ID" value="L893_g30474"/>
</dbReference>
<protein>
    <submittedName>
        <fullName evidence="2">G_PROTEIN_RECEP_F1_2 domain-containing protein</fullName>
    </submittedName>
</protein>
<dbReference type="AlphaFoldDB" id="A0A1I7ZW18"/>
<reference evidence="2" key="1">
    <citation type="submission" date="2016-11" db="UniProtKB">
        <authorList>
            <consortium name="WormBaseParasite"/>
        </authorList>
    </citation>
    <scope>IDENTIFICATION</scope>
</reference>
<organism evidence="1 2">
    <name type="scientific">Steinernema glaseri</name>
    <dbReference type="NCBI Taxonomy" id="37863"/>
    <lineage>
        <taxon>Eukaryota</taxon>
        <taxon>Metazoa</taxon>
        <taxon>Ecdysozoa</taxon>
        <taxon>Nematoda</taxon>
        <taxon>Chromadorea</taxon>
        <taxon>Rhabditida</taxon>
        <taxon>Tylenchina</taxon>
        <taxon>Panagrolaimomorpha</taxon>
        <taxon>Strongyloidoidea</taxon>
        <taxon>Steinernematidae</taxon>
        <taxon>Steinernema</taxon>
    </lineage>
</organism>
<name>A0A1I7ZW18_9BILA</name>
<proteinExistence type="predicted"/>
<evidence type="ECO:0000313" key="1">
    <source>
        <dbReference type="Proteomes" id="UP000095287"/>
    </source>
</evidence>
<keyword evidence="1" id="KW-1185">Reference proteome</keyword>
<evidence type="ECO:0000313" key="2">
    <source>
        <dbReference type="WBParaSite" id="L893_g30474.t1"/>
    </source>
</evidence>